<dbReference type="AlphaFoldDB" id="A0A498HGB8"/>
<comment type="caution">
    <text evidence="1">The sequence shown here is derived from an EMBL/GenBank/DDBJ whole genome shotgun (WGS) entry which is preliminary data.</text>
</comment>
<accession>A0A498HGB8</accession>
<dbReference type="EMBL" id="RDQH01000342">
    <property type="protein sequence ID" value="RXH70049.1"/>
    <property type="molecule type" value="Genomic_DNA"/>
</dbReference>
<gene>
    <name evidence="1" type="ORF">DVH24_007305</name>
</gene>
<evidence type="ECO:0000313" key="1">
    <source>
        <dbReference type="EMBL" id="RXH70049.1"/>
    </source>
</evidence>
<dbReference type="Proteomes" id="UP000290289">
    <property type="component" value="Chromosome 16"/>
</dbReference>
<protein>
    <submittedName>
        <fullName evidence="1">Uncharacterized protein</fullName>
    </submittedName>
</protein>
<proteinExistence type="predicted"/>
<name>A0A498HGB8_MALDO</name>
<reference evidence="1 2" key="1">
    <citation type="submission" date="2018-10" db="EMBL/GenBank/DDBJ databases">
        <title>A high-quality apple genome assembly.</title>
        <authorList>
            <person name="Hu J."/>
        </authorList>
    </citation>
    <scope>NUCLEOTIDE SEQUENCE [LARGE SCALE GENOMIC DNA]</scope>
    <source>
        <strain evidence="2">cv. HFTH1</strain>
        <tissue evidence="1">Young leaf</tissue>
    </source>
</reference>
<organism evidence="1 2">
    <name type="scientific">Malus domestica</name>
    <name type="common">Apple</name>
    <name type="synonym">Pyrus malus</name>
    <dbReference type="NCBI Taxonomy" id="3750"/>
    <lineage>
        <taxon>Eukaryota</taxon>
        <taxon>Viridiplantae</taxon>
        <taxon>Streptophyta</taxon>
        <taxon>Embryophyta</taxon>
        <taxon>Tracheophyta</taxon>
        <taxon>Spermatophyta</taxon>
        <taxon>Magnoliopsida</taxon>
        <taxon>eudicotyledons</taxon>
        <taxon>Gunneridae</taxon>
        <taxon>Pentapetalae</taxon>
        <taxon>rosids</taxon>
        <taxon>fabids</taxon>
        <taxon>Rosales</taxon>
        <taxon>Rosaceae</taxon>
        <taxon>Amygdaloideae</taxon>
        <taxon>Maleae</taxon>
        <taxon>Malus</taxon>
    </lineage>
</organism>
<keyword evidence="2" id="KW-1185">Reference proteome</keyword>
<evidence type="ECO:0000313" key="2">
    <source>
        <dbReference type="Proteomes" id="UP000290289"/>
    </source>
</evidence>
<sequence>MRNEEMKLMIFRKTKIEISLEFIDKNLPTEIGQELSALHFRCPSCALIFCVIMVKSRQHFILYNKTKMNSNIKC</sequence>